<dbReference type="InterPro" id="IPR054828">
    <property type="entry name" value="Vit_B12_bind_prot"/>
</dbReference>
<comment type="similarity">
    <text evidence="1">Belongs to the bacterial solute-binding protein 8 family.</text>
</comment>
<evidence type="ECO:0000256" key="3">
    <source>
        <dbReference type="SAM" id="Coils"/>
    </source>
</evidence>
<sequence>MKNIRNKKIIILLTLILTLTTVVGCENSNKIEDNKESKTKIENSAYPLEIEDQFNNKVKIEKEPKRIVSLAPSHTEILYSLGLGDKIVGVTSFCDYPEEAKEKDKIGDFEGVNIEKIIELEPDLVVQYGKGNEEVNNKIKEAGIPIVSYEPESIDEVIDTINEIGKITGKEDEAKKVTEDMKSKKEEVLNKVKNVEKVKVFYEIWHDPLSAAGPGSFMDELINLSGGENIAKDAKGGYSEFNEEELIERNPDVYLAAEDPEKTVESIKSRAGYDAMNAVKNNRVYLLEPNIVSRPGPRIVEALELVAKTLHPDLFK</sequence>
<evidence type="ECO:0000313" key="5">
    <source>
        <dbReference type="EMBL" id="MCR2043135.1"/>
    </source>
</evidence>
<dbReference type="GO" id="GO:0071281">
    <property type="term" value="P:cellular response to iron ion"/>
    <property type="evidence" value="ECO:0007669"/>
    <property type="project" value="TreeGrafter"/>
</dbReference>
<accession>A0A9X2MHF2</accession>
<evidence type="ECO:0000259" key="4">
    <source>
        <dbReference type="PROSITE" id="PS50983"/>
    </source>
</evidence>
<dbReference type="SUPFAM" id="SSF53807">
    <property type="entry name" value="Helical backbone' metal receptor"/>
    <property type="match status" value="1"/>
</dbReference>
<dbReference type="RefSeq" id="WP_257490122.1">
    <property type="nucleotide sequence ID" value="NZ_JANJZL010000002.1"/>
</dbReference>
<dbReference type="Gene3D" id="3.40.50.1980">
    <property type="entry name" value="Nitrogenase molybdenum iron protein domain"/>
    <property type="match status" value="2"/>
</dbReference>
<dbReference type="EMBL" id="JANJZL010000002">
    <property type="protein sequence ID" value="MCR2043135.1"/>
    <property type="molecule type" value="Genomic_DNA"/>
</dbReference>
<proteinExistence type="inferred from homology"/>
<comment type="caution">
    <text evidence="5">The sequence shown here is derived from an EMBL/GenBank/DDBJ whole genome shotgun (WGS) entry which is preliminary data.</text>
</comment>
<dbReference type="AlphaFoldDB" id="A0A9X2MHF2"/>
<dbReference type="PROSITE" id="PS51257">
    <property type="entry name" value="PROKAR_LIPOPROTEIN"/>
    <property type="match status" value="1"/>
</dbReference>
<dbReference type="InterPro" id="IPR050902">
    <property type="entry name" value="ABC_Transporter_SBP"/>
</dbReference>
<dbReference type="PANTHER" id="PTHR30535">
    <property type="entry name" value="VITAMIN B12-BINDING PROTEIN"/>
    <property type="match status" value="1"/>
</dbReference>
<evidence type="ECO:0000313" key="6">
    <source>
        <dbReference type="Proteomes" id="UP001142078"/>
    </source>
</evidence>
<gene>
    <name evidence="5" type="ORF">NSA23_03290</name>
</gene>
<evidence type="ECO:0000256" key="2">
    <source>
        <dbReference type="ARBA" id="ARBA00022729"/>
    </source>
</evidence>
<feature type="coiled-coil region" evidence="3">
    <location>
        <begin position="167"/>
        <end position="198"/>
    </location>
</feature>
<feature type="domain" description="Fe/B12 periplasmic-binding" evidence="4">
    <location>
        <begin position="66"/>
        <end position="314"/>
    </location>
</feature>
<reference evidence="5" key="1">
    <citation type="submission" date="2022-07" db="EMBL/GenBank/DDBJ databases">
        <title>Enhanced cultured diversity of the mouse gut microbiota enables custom-made synthetic communities.</title>
        <authorList>
            <person name="Afrizal A."/>
        </authorList>
    </citation>
    <scope>NUCLEOTIDE SEQUENCE</scope>
    <source>
        <strain evidence="5">DSM 29482</strain>
    </source>
</reference>
<keyword evidence="2" id="KW-0732">Signal</keyword>
<evidence type="ECO:0000256" key="1">
    <source>
        <dbReference type="ARBA" id="ARBA00008814"/>
    </source>
</evidence>
<dbReference type="Pfam" id="PF01497">
    <property type="entry name" value="Peripla_BP_2"/>
    <property type="match status" value="1"/>
</dbReference>
<organism evidence="5 6">
    <name type="scientific">Anaerosalibacter massiliensis</name>
    <dbReference type="NCBI Taxonomy" id="1347392"/>
    <lineage>
        <taxon>Bacteria</taxon>
        <taxon>Bacillati</taxon>
        <taxon>Bacillota</taxon>
        <taxon>Tissierellia</taxon>
        <taxon>Tissierellales</taxon>
        <taxon>Sporanaerobacteraceae</taxon>
        <taxon>Anaerosalibacter</taxon>
    </lineage>
</organism>
<dbReference type="PANTHER" id="PTHR30535:SF34">
    <property type="entry name" value="MOLYBDATE-BINDING PROTEIN MOLA"/>
    <property type="match status" value="1"/>
</dbReference>
<dbReference type="InterPro" id="IPR002491">
    <property type="entry name" value="ABC_transptr_periplasmic_BD"/>
</dbReference>
<protein>
    <submittedName>
        <fullName evidence="5">Cobalamin-binding protein</fullName>
    </submittedName>
</protein>
<dbReference type="Proteomes" id="UP001142078">
    <property type="component" value="Unassembled WGS sequence"/>
</dbReference>
<name>A0A9X2MHF2_9FIRM</name>
<keyword evidence="3" id="KW-0175">Coiled coil</keyword>
<dbReference type="CDD" id="cd01144">
    <property type="entry name" value="BtuF"/>
    <property type="match status" value="1"/>
</dbReference>
<dbReference type="PROSITE" id="PS50983">
    <property type="entry name" value="FE_B12_PBP"/>
    <property type="match status" value="1"/>
</dbReference>
<keyword evidence="6" id="KW-1185">Reference proteome</keyword>
<dbReference type="NCBIfam" id="NF038402">
    <property type="entry name" value="TroA_like"/>
    <property type="match status" value="1"/>
</dbReference>